<evidence type="ECO:0000313" key="3">
    <source>
        <dbReference type="Proteomes" id="UP000256329"/>
    </source>
</evidence>
<accession>A0A3D8P1Q9</accession>
<proteinExistence type="predicted"/>
<dbReference type="Proteomes" id="UP000256329">
    <property type="component" value="Unassembled WGS sequence"/>
</dbReference>
<evidence type="ECO:0000313" key="2">
    <source>
        <dbReference type="EMBL" id="RDV81792.1"/>
    </source>
</evidence>
<feature type="compositionally biased region" description="Basic residues" evidence="1">
    <location>
        <begin position="1"/>
        <end position="13"/>
    </location>
</feature>
<feature type="region of interest" description="Disordered" evidence="1">
    <location>
        <begin position="1"/>
        <end position="35"/>
    </location>
</feature>
<reference evidence="2 3" key="1">
    <citation type="submission" date="2018-08" db="EMBL/GenBank/DDBJ databases">
        <title>Form III RuBisCO-mediated autotrophy in Thermodesulfobium bacteria.</title>
        <authorList>
            <person name="Toshchakov S.V."/>
            <person name="Kublanov I.V."/>
            <person name="Frolov E."/>
            <person name="Bonch-Osmolovskaya E.A."/>
            <person name="Tourova T.P."/>
            <person name="Chernych N.A."/>
            <person name="Lebedinsky A.V."/>
        </authorList>
    </citation>
    <scope>NUCLEOTIDE SEQUENCE [LARGE SCALE GENOMIC DNA]</scope>
    <source>
        <strain evidence="2 3">SR</strain>
    </source>
</reference>
<name>A0A3D8P1Q9_9THEO</name>
<dbReference type="AlphaFoldDB" id="A0A3D8P1Q9"/>
<dbReference type="RefSeq" id="WP_115793121.1">
    <property type="nucleotide sequence ID" value="NZ_QSLN01000015.1"/>
</dbReference>
<dbReference type="EMBL" id="QSLN01000015">
    <property type="protein sequence ID" value="RDV81792.1"/>
    <property type="molecule type" value="Genomic_DNA"/>
</dbReference>
<evidence type="ECO:0000256" key="1">
    <source>
        <dbReference type="SAM" id="MobiDB-lite"/>
    </source>
</evidence>
<dbReference type="OrthoDB" id="2109687at2"/>
<gene>
    <name evidence="2" type="ORF">DXX99_08810</name>
</gene>
<keyword evidence="3" id="KW-1185">Reference proteome</keyword>
<sequence>MGGGKKKSRKKAQVHYAPSAKDTGKDLTAPPFETGHLSPSAFGQALKELYGSFESYYAKGEGSDFKALTGAVAAKAGELKADPATAQQVFAEYAKVGVAAVLEGKATPEEVAAGTQQVAQALGLSTEGGSGEAWSVLAGLAAVDVAAEQAAQPAWLREVSPLDPGFWDDVKEAGALGKPLMVAGPDIEDQTLTAVFCHDPADPGKGRLVLFGKLRPEAEAKLMDALAVDEKAPPGPLPSDTFWDDILLAAKSVNHHIGEGTPVPKHTLERIAKLKARLSSFNPSTPQEQEMKQTYEQYVAVLERAVEEGKKTYEIYPGGTFTRFTPSPKEEDEYEVAGGFKAKKLTGSRPAAEEREGRLYWDGEKRLRDSFLGEEYEIDLGDGYRLIYHPSRDPVPYSLRGTVELVGPPGQPDGHAALEKLSLLHLHASPVTSAEEVEVMYLERNAWAQGLTGDPEYREIGRAVGEAEKKYEAEALARLEEAAAHLSEEEMTVLAKSLVLENQRRLLRCRAGLLKRFFEKKLGLPEGGLEGLPAYQPRPLAASGKKGYHFWNRFDLTADKVKEALKGFVITHRISTGKDKVERLCRLIESGGFLACGEVRARMGVKVNTTSPLEDMKSGGASYAFTFIRPESRQGEFDIVWDPEVLLTRSDWFATKDDAFGAVNPESHYSKYEKTTDVEKLGWWVRYSHIDPQWGGQVMFKNGIDLLGIHPPRYIFVDSAADRERVLDSFAKVGVKELGGRPVEEVVRVRKKK</sequence>
<protein>
    <submittedName>
        <fullName evidence="2">Uncharacterized protein</fullName>
    </submittedName>
</protein>
<comment type="caution">
    <text evidence="2">The sequence shown here is derived from an EMBL/GenBank/DDBJ whole genome shotgun (WGS) entry which is preliminary data.</text>
</comment>
<organism evidence="2 3">
    <name type="scientific">Ammonifex thiophilus</name>
    <dbReference type="NCBI Taxonomy" id="444093"/>
    <lineage>
        <taxon>Bacteria</taxon>
        <taxon>Bacillati</taxon>
        <taxon>Bacillota</taxon>
        <taxon>Clostridia</taxon>
        <taxon>Thermoanaerobacterales</taxon>
        <taxon>Thermoanaerobacteraceae</taxon>
        <taxon>Ammonifex</taxon>
    </lineage>
</organism>